<dbReference type="AlphaFoldDB" id="A0A0P7B2D9"/>
<keyword evidence="1" id="KW-0175">Coiled coil</keyword>
<protein>
    <submittedName>
        <fullName evidence="2">OmpA-like periplasmic protein</fullName>
    </submittedName>
</protein>
<gene>
    <name evidence="2" type="ORF">I595_460</name>
</gene>
<feature type="coiled-coil region" evidence="1">
    <location>
        <begin position="23"/>
        <end position="64"/>
    </location>
</feature>
<dbReference type="EMBL" id="LDJX01000001">
    <property type="protein sequence ID" value="KPM33557.1"/>
    <property type="molecule type" value="Genomic_DNA"/>
</dbReference>
<name>A0A0P7B2D9_9FLAO</name>
<evidence type="ECO:0000256" key="1">
    <source>
        <dbReference type="SAM" id="Coils"/>
    </source>
</evidence>
<dbReference type="STRING" id="1300341.I595_460"/>
<sequence>MLLTGICCFTLQAQKKSELIAKVGELENTVRLLNDSISIAQRQIKSANAKAELFEKENTDLRAANNTLLSNLTNFSKISKQNTESVNSALTSLKKKEEQLRVITDTFSKNDSIAIAIFTQIKQTMGPEVKAGVSNGSVIVSGSFDQLFGGDSAAKLTEDGTNWTTKIGEIIKANPDRAVVVEGLNITGELDITYAQAAAVANGLSKTDGVDAGRIQLVVKDGNFKEGINVKLAPDHQAFYSMVKKEFQ</sequence>
<organism evidence="2 3">
    <name type="scientific">Croceitalea dokdonensis DOKDO 023</name>
    <dbReference type="NCBI Taxonomy" id="1300341"/>
    <lineage>
        <taxon>Bacteria</taxon>
        <taxon>Pseudomonadati</taxon>
        <taxon>Bacteroidota</taxon>
        <taxon>Flavobacteriia</taxon>
        <taxon>Flavobacteriales</taxon>
        <taxon>Flavobacteriaceae</taxon>
        <taxon>Croceitalea</taxon>
    </lineage>
</organism>
<proteinExistence type="predicted"/>
<evidence type="ECO:0000313" key="3">
    <source>
        <dbReference type="Proteomes" id="UP000050280"/>
    </source>
</evidence>
<dbReference type="Proteomes" id="UP000050280">
    <property type="component" value="Unassembled WGS sequence"/>
</dbReference>
<comment type="caution">
    <text evidence="2">The sequence shown here is derived from an EMBL/GenBank/DDBJ whole genome shotgun (WGS) entry which is preliminary data.</text>
</comment>
<keyword evidence="3" id="KW-1185">Reference proteome</keyword>
<evidence type="ECO:0000313" key="2">
    <source>
        <dbReference type="EMBL" id="KPM33557.1"/>
    </source>
</evidence>
<accession>A0A0P7B2D9</accession>
<reference evidence="2 3" key="1">
    <citation type="submission" date="2015-09" db="EMBL/GenBank/DDBJ databases">
        <title>Genome sequence of the marine flavobacterium Croceitalea dokdonensis DOKDO 023 that contains proton- and sodium-pumping rhodopsins.</title>
        <authorList>
            <person name="Kwon S.-K."/>
            <person name="Lee H.K."/>
            <person name="Kwak M.-J."/>
            <person name="Kim J.F."/>
        </authorList>
    </citation>
    <scope>NUCLEOTIDE SEQUENCE [LARGE SCALE GENOMIC DNA]</scope>
    <source>
        <strain evidence="2 3">DOKDO 023</strain>
    </source>
</reference>